<name>A0A402B2R1_9CHLR</name>
<accession>A0A402B2R1</accession>
<sequence length="54" mass="6168">MVPFPNAMEKAIIKSHDVANIHATTKSIYNIDECSHETIHGCHRGRKQKDDECF</sequence>
<keyword evidence="2" id="KW-1185">Reference proteome</keyword>
<dbReference type="AlphaFoldDB" id="A0A402B2R1"/>
<comment type="caution">
    <text evidence="1">The sequence shown here is derived from an EMBL/GenBank/DDBJ whole genome shotgun (WGS) entry which is preliminary data.</text>
</comment>
<evidence type="ECO:0000313" key="2">
    <source>
        <dbReference type="Proteomes" id="UP000287171"/>
    </source>
</evidence>
<proteinExistence type="predicted"/>
<dbReference type="EMBL" id="BIFT01000001">
    <property type="protein sequence ID" value="GCE25636.1"/>
    <property type="molecule type" value="Genomic_DNA"/>
</dbReference>
<gene>
    <name evidence="1" type="ORF">KDA_11200</name>
</gene>
<evidence type="ECO:0000313" key="1">
    <source>
        <dbReference type="EMBL" id="GCE25636.1"/>
    </source>
</evidence>
<organism evidence="1 2">
    <name type="scientific">Dictyobacter alpinus</name>
    <dbReference type="NCBI Taxonomy" id="2014873"/>
    <lineage>
        <taxon>Bacteria</taxon>
        <taxon>Bacillati</taxon>
        <taxon>Chloroflexota</taxon>
        <taxon>Ktedonobacteria</taxon>
        <taxon>Ktedonobacterales</taxon>
        <taxon>Dictyobacteraceae</taxon>
        <taxon>Dictyobacter</taxon>
    </lineage>
</organism>
<reference evidence="2" key="1">
    <citation type="submission" date="2018-12" db="EMBL/GenBank/DDBJ databases">
        <title>Tengunoibacter tsumagoiensis gen. nov., sp. nov., Dictyobacter kobayashii sp. nov., D. alpinus sp. nov., and D. joshuensis sp. nov. and description of Dictyobacteraceae fam. nov. within the order Ktedonobacterales isolated from Tengu-no-mugimeshi.</title>
        <authorList>
            <person name="Wang C.M."/>
            <person name="Zheng Y."/>
            <person name="Sakai Y."/>
            <person name="Toyoda A."/>
            <person name="Minakuchi Y."/>
            <person name="Abe K."/>
            <person name="Yokota A."/>
            <person name="Yabe S."/>
        </authorList>
    </citation>
    <scope>NUCLEOTIDE SEQUENCE [LARGE SCALE GENOMIC DNA]</scope>
    <source>
        <strain evidence="2">Uno16</strain>
    </source>
</reference>
<protein>
    <submittedName>
        <fullName evidence="1">Uncharacterized protein</fullName>
    </submittedName>
</protein>
<dbReference type="Proteomes" id="UP000287171">
    <property type="component" value="Unassembled WGS sequence"/>
</dbReference>